<accession>A0A0A9B6J3</accession>
<reference evidence="1" key="1">
    <citation type="submission" date="2014-09" db="EMBL/GenBank/DDBJ databases">
        <authorList>
            <person name="Magalhaes I.L.F."/>
            <person name="Oliveira U."/>
            <person name="Santos F.R."/>
            <person name="Vidigal T.H.D.A."/>
            <person name="Brescovit A.D."/>
            <person name="Santos A.J."/>
        </authorList>
    </citation>
    <scope>NUCLEOTIDE SEQUENCE</scope>
    <source>
        <tissue evidence="1">Shoot tissue taken approximately 20 cm above the soil surface</tissue>
    </source>
</reference>
<name>A0A0A9B6J3_ARUDO</name>
<dbReference type="EMBL" id="GBRH01241095">
    <property type="protein sequence ID" value="JAD56800.1"/>
    <property type="molecule type" value="Transcribed_RNA"/>
</dbReference>
<evidence type="ECO:0000313" key="1">
    <source>
        <dbReference type="EMBL" id="JAD56800.1"/>
    </source>
</evidence>
<organism evidence="1">
    <name type="scientific">Arundo donax</name>
    <name type="common">Giant reed</name>
    <name type="synonym">Donax arundinaceus</name>
    <dbReference type="NCBI Taxonomy" id="35708"/>
    <lineage>
        <taxon>Eukaryota</taxon>
        <taxon>Viridiplantae</taxon>
        <taxon>Streptophyta</taxon>
        <taxon>Embryophyta</taxon>
        <taxon>Tracheophyta</taxon>
        <taxon>Spermatophyta</taxon>
        <taxon>Magnoliopsida</taxon>
        <taxon>Liliopsida</taxon>
        <taxon>Poales</taxon>
        <taxon>Poaceae</taxon>
        <taxon>PACMAD clade</taxon>
        <taxon>Arundinoideae</taxon>
        <taxon>Arundineae</taxon>
        <taxon>Arundo</taxon>
    </lineage>
</organism>
<reference evidence="1" key="2">
    <citation type="journal article" date="2015" name="Data Brief">
        <title>Shoot transcriptome of the giant reed, Arundo donax.</title>
        <authorList>
            <person name="Barrero R.A."/>
            <person name="Guerrero F.D."/>
            <person name="Moolhuijzen P."/>
            <person name="Goolsby J.A."/>
            <person name="Tidwell J."/>
            <person name="Bellgard S.E."/>
            <person name="Bellgard M.I."/>
        </authorList>
    </citation>
    <scope>NUCLEOTIDE SEQUENCE</scope>
    <source>
        <tissue evidence="1">Shoot tissue taken approximately 20 cm above the soil surface</tissue>
    </source>
</reference>
<protein>
    <submittedName>
        <fullName evidence="1">Uncharacterized protein</fullName>
    </submittedName>
</protein>
<proteinExistence type="predicted"/>
<sequence>MHRILLCTDNFHKR</sequence>